<keyword evidence="4" id="KW-1185">Reference proteome</keyword>
<dbReference type="VEuPathDB" id="FungiDB:F9C07_1732049"/>
<dbReference type="InterPro" id="IPR011008">
    <property type="entry name" value="Dimeric_a/b-barrel"/>
</dbReference>
<protein>
    <recommendedName>
        <fullName evidence="2">Stress-response A/B barrel domain-containing protein</fullName>
    </recommendedName>
</protein>
<feature type="domain" description="Stress-response A/B barrel" evidence="2">
    <location>
        <begin position="44"/>
        <end position="147"/>
    </location>
</feature>
<name>A0A7U2N158_ASPFN</name>
<dbReference type="SMART" id="SM00886">
    <property type="entry name" value="Dabb"/>
    <property type="match status" value="1"/>
</dbReference>
<dbReference type="SUPFAM" id="SSF54909">
    <property type="entry name" value="Dimeric alpha+beta barrel"/>
    <property type="match status" value="1"/>
</dbReference>
<sequence>MPVYHIGTSPTTHTLPSNPTQTSTPPIEPNPNPKPNPQTTNKQNTTPVLFRLKQGVTPAQLANWTKISQAMVGQIPGLRSLKTNPPLPISVPRAKGFDMGLVAVLDKKEDVAVYAAHPAHLEYVFSLPFLFSLLLDLFWGEYGCADFGWIGFIS</sequence>
<dbReference type="AlphaFoldDB" id="A0A7U2N158"/>
<feature type="compositionally biased region" description="Pro residues" evidence="1">
    <location>
        <begin position="26"/>
        <end position="36"/>
    </location>
</feature>
<evidence type="ECO:0000256" key="1">
    <source>
        <dbReference type="SAM" id="MobiDB-lite"/>
    </source>
</evidence>
<dbReference type="Pfam" id="PF07876">
    <property type="entry name" value="Dabb"/>
    <property type="match status" value="1"/>
</dbReference>
<feature type="compositionally biased region" description="Polar residues" evidence="1">
    <location>
        <begin position="8"/>
        <end position="23"/>
    </location>
</feature>
<dbReference type="InterPro" id="IPR013097">
    <property type="entry name" value="Dabb"/>
</dbReference>
<dbReference type="EMBL" id="CP044623">
    <property type="protein sequence ID" value="QRD93601.1"/>
    <property type="molecule type" value="Genomic_DNA"/>
</dbReference>
<proteinExistence type="predicted"/>
<dbReference type="Gene3D" id="3.30.70.100">
    <property type="match status" value="1"/>
</dbReference>
<reference evidence="4" key="1">
    <citation type="journal article" date="2021" name="G3 (Bethesda)">
        <title>Chromosome assembled and annotated genome sequence of Aspergillus flavus NRRL 3357.</title>
        <authorList>
            <person name="Skerker J.M."/>
            <person name="Pianalto K.M."/>
            <person name="Mondo S.J."/>
            <person name="Yang K."/>
            <person name="Arkin A.P."/>
            <person name="Keller N.P."/>
            <person name="Grigoriev I.V."/>
            <person name="Louise Glass N.L."/>
        </authorList>
    </citation>
    <scope>NUCLEOTIDE SEQUENCE [LARGE SCALE GENOMIC DNA]</scope>
    <source>
        <strain evidence="4">ATCC 200026 / FGSC A1120 / IAM 13836 / NRRL 3357 / JCM 12722 / SRRC 167</strain>
    </source>
</reference>
<dbReference type="Proteomes" id="UP000596276">
    <property type="component" value="Chromosome 6"/>
</dbReference>
<evidence type="ECO:0000313" key="3">
    <source>
        <dbReference type="EMBL" id="QRD93601.1"/>
    </source>
</evidence>
<dbReference type="VEuPathDB" id="FungiDB:AFLA_008562"/>
<feature type="region of interest" description="Disordered" evidence="1">
    <location>
        <begin position="1"/>
        <end position="43"/>
    </location>
</feature>
<evidence type="ECO:0000313" key="4">
    <source>
        <dbReference type="Proteomes" id="UP000596276"/>
    </source>
</evidence>
<accession>A0A7U2N158</accession>
<dbReference type="PROSITE" id="PS51502">
    <property type="entry name" value="S_R_A_B_BARREL"/>
    <property type="match status" value="1"/>
</dbReference>
<gene>
    <name evidence="3" type="ORF">F9C07_1732049</name>
</gene>
<evidence type="ECO:0000259" key="2">
    <source>
        <dbReference type="PROSITE" id="PS51502"/>
    </source>
</evidence>
<organism evidence="3 4">
    <name type="scientific">Aspergillus flavus (strain ATCC 200026 / FGSC A1120 / IAM 13836 / NRRL 3357 / JCM 12722 / SRRC 167)</name>
    <dbReference type="NCBI Taxonomy" id="332952"/>
    <lineage>
        <taxon>Eukaryota</taxon>
        <taxon>Fungi</taxon>
        <taxon>Dikarya</taxon>
        <taxon>Ascomycota</taxon>
        <taxon>Pezizomycotina</taxon>
        <taxon>Eurotiomycetes</taxon>
        <taxon>Eurotiomycetidae</taxon>
        <taxon>Eurotiales</taxon>
        <taxon>Aspergillaceae</taxon>
        <taxon>Aspergillus</taxon>
        <taxon>Aspergillus subgen. Circumdati</taxon>
    </lineage>
</organism>